<evidence type="ECO:0000313" key="2">
    <source>
        <dbReference type="Proteomes" id="UP000239549"/>
    </source>
</evidence>
<dbReference type="InterPro" id="IPR023430">
    <property type="entry name" value="Pept_HybD-like_dom_sf"/>
</dbReference>
<dbReference type="GO" id="GO:0008233">
    <property type="term" value="F:peptidase activity"/>
    <property type="evidence" value="ECO:0007669"/>
    <property type="project" value="UniProtKB-KW"/>
</dbReference>
<dbReference type="Pfam" id="PF06866">
    <property type="entry name" value="DUF1256"/>
    <property type="match status" value="1"/>
</dbReference>
<proteinExistence type="predicted"/>
<gene>
    <name evidence="1" type="ORF">DCCM_0695</name>
</gene>
<accession>A0A2L2X8G0</accession>
<dbReference type="EMBL" id="BFAV01000038">
    <property type="protein sequence ID" value="GBF32499.1"/>
    <property type="molecule type" value="Genomic_DNA"/>
</dbReference>
<dbReference type="Proteomes" id="UP000239549">
    <property type="component" value="Unassembled WGS sequence"/>
</dbReference>
<dbReference type="RefSeq" id="WP_373855389.1">
    <property type="nucleotide sequence ID" value="NZ_BFAV01000038.1"/>
</dbReference>
<keyword evidence="2" id="KW-1185">Reference proteome</keyword>
<keyword evidence="1" id="KW-0378">Hydrolase</keyword>
<dbReference type="GO" id="GO:0006508">
    <property type="term" value="P:proteolysis"/>
    <property type="evidence" value="ECO:0007669"/>
    <property type="project" value="UniProtKB-KW"/>
</dbReference>
<dbReference type="AlphaFoldDB" id="A0A2L2X8G0"/>
<dbReference type="InterPro" id="IPR009665">
    <property type="entry name" value="YyaC"/>
</dbReference>
<dbReference type="NCBIfam" id="TIGR02841">
    <property type="entry name" value="spore_YyaC"/>
    <property type="match status" value="1"/>
</dbReference>
<comment type="caution">
    <text evidence="1">The sequence shown here is derived from an EMBL/GenBank/DDBJ whole genome shotgun (WGS) entry which is preliminary data.</text>
</comment>
<keyword evidence="1" id="KW-0645">Protease</keyword>
<reference evidence="2" key="1">
    <citation type="submission" date="2018-02" db="EMBL/GenBank/DDBJ databases">
        <title>Genome sequence of Desulfocucumis palustris strain NAW-5.</title>
        <authorList>
            <person name="Watanabe M."/>
            <person name="Kojima H."/>
            <person name="Fukui M."/>
        </authorList>
    </citation>
    <scope>NUCLEOTIDE SEQUENCE [LARGE SCALE GENOMIC DNA]</scope>
    <source>
        <strain evidence="2">NAW-5</strain>
    </source>
</reference>
<evidence type="ECO:0000313" key="1">
    <source>
        <dbReference type="EMBL" id="GBF32499.1"/>
    </source>
</evidence>
<sequence>MTALNTIEKELFPAKTRIHMEDPLAVAKFSWDLARRINRDGVSCREQIVLLCIGTDRSTGDCLGPLIGTKLNSCQQEYFKIYGTLDQPAHASNLNEKLEEIKREHENPYIIALDACLGSMDNVGCVNIGDGALQPGSGVNKSLPPVGDLHITGVVNVGGYLEYMVLQNTRLNIVMKMADLIVEGLLRTVSQYSQLETRGF</sequence>
<dbReference type="SUPFAM" id="SSF53163">
    <property type="entry name" value="HybD-like"/>
    <property type="match status" value="1"/>
</dbReference>
<protein>
    <submittedName>
        <fullName evidence="1">Spore protease GPR related protein</fullName>
    </submittedName>
</protein>
<name>A0A2L2X8G0_9FIRM</name>
<organism evidence="1 2">
    <name type="scientific">Desulfocucumis palustris</name>
    <dbReference type="NCBI Taxonomy" id="1898651"/>
    <lineage>
        <taxon>Bacteria</taxon>
        <taxon>Bacillati</taxon>
        <taxon>Bacillota</taxon>
        <taxon>Clostridia</taxon>
        <taxon>Eubacteriales</taxon>
        <taxon>Desulfocucumaceae</taxon>
        <taxon>Desulfocucumis</taxon>
    </lineage>
</organism>